<dbReference type="InterPro" id="IPR005312">
    <property type="entry name" value="DUF1759"/>
</dbReference>
<keyword evidence="2" id="KW-1185">Reference proteome</keyword>
<reference evidence="1" key="1">
    <citation type="submission" date="2020-07" db="EMBL/GenBank/DDBJ databases">
        <title>Multicomponent nature underlies the extraordinary mechanical properties of spider dragline silk.</title>
        <authorList>
            <person name="Kono N."/>
            <person name="Nakamura H."/>
            <person name="Mori M."/>
            <person name="Yoshida Y."/>
            <person name="Ohtoshi R."/>
            <person name="Malay A.D."/>
            <person name="Moran D.A.P."/>
            <person name="Tomita M."/>
            <person name="Numata K."/>
            <person name="Arakawa K."/>
        </authorList>
    </citation>
    <scope>NUCLEOTIDE SEQUENCE</scope>
</reference>
<proteinExistence type="predicted"/>
<evidence type="ECO:0000313" key="2">
    <source>
        <dbReference type="Proteomes" id="UP000887116"/>
    </source>
</evidence>
<comment type="caution">
    <text evidence="1">The sequence shown here is derived from an EMBL/GenBank/DDBJ whole genome shotgun (WGS) entry which is preliminary data.</text>
</comment>
<sequence>MILNTLKLSRLNSLDNDLQDFEVRLKTSINKFKYEAESSSMLNNSQPKGSQIKLPKIPTFTGKLEEWGLFKTQFCDLVIENSQLSDSEKLHYLRGALRGDAEIVETSADDFNSLFKALEQRYENKRVIAD</sequence>
<dbReference type="AlphaFoldDB" id="A0A8X6IKL3"/>
<accession>A0A8X6IKL3</accession>
<dbReference type="Pfam" id="PF03564">
    <property type="entry name" value="DUF1759"/>
    <property type="match status" value="1"/>
</dbReference>
<dbReference type="EMBL" id="BMAO01012081">
    <property type="protein sequence ID" value="GFQ78900.1"/>
    <property type="molecule type" value="Genomic_DNA"/>
</dbReference>
<gene>
    <name evidence="1" type="primary">AVEN_50332_1</name>
    <name evidence="1" type="ORF">TNCT_606501</name>
</gene>
<dbReference type="OrthoDB" id="7423265at2759"/>
<organism evidence="1 2">
    <name type="scientific">Trichonephila clavata</name>
    <name type="common">Joro spider</name>
    <name type="synonym">Nephila clavata</name>
    <dbReference type="NCBI Taxonomy" id="2740835"/>
    <lineage>
        <taxon>Eukaryota</taxon>
        <taxon>Metazoa</taxon>
        <taxon>Ecdysozoa</taxon>
        <taxon>Arthropoda</taxon>
        <taxon>Chelicerata</taxon>
        <taxon>Arachnida</taxon>
        <taxon>Araneae</taxon>
        <taxon>Araneomorphae</taxon>
        <taxon>Entelegynae</taxon>
        <taxon>Araneoidea</taxon>
        <taxon>Nephilidae</taxon>
        <taxon>Trichonephila</taxon>
    </lineage>
</organism>
<protein>
    <submittedName>
        <fullName evidence="1">Uncharacterized protein</fullName>
    </submittedName>
</protein>
<name>A0A8X6IKL3_TRICU</name>
<evidence type="ECO:0000313" key="1">
    <source>
        <dbReference type="EMBL" id="GFQ78900.1"/>
    </source>
</evidence>
<dbReference type="Proteomes" id="UP000887116">
    <property type="component" value="Unassembled WGS sequence"/>
</dbReference>